<evidence type="ECO:0000256" key="9">
    <source>
        <dbReference type="SAM" id="MobiDB-lite"/>
    </source>
</evidence>
<gene>
    <name evidence="10" type="ORF">SAMN00120144_1891</name>
</gene>
<evidence type="ECO:0000256" key="6">
    <source>
        <dbReference type="ARBA" id="ARBA00022670"/>
    </source>
</evidence>
<comment type="function">
    <text evidence="2">Exopeptidase that catalyzes the hydrolytic cleavage of multi-L-arginyl-poly-L-aspartic acid (cyanophycin; a water-insoluble reserve polymer) into aspartate-arginine dipeptides.</text>
</comment>
<dbReference type="NCBIfam" id="TIGR02069">
    <property type="entry name" value="cyanophycinase"/>
    <property type="match status" value="1"/>
</dbReference>
<dbReference type="GO" id="GO:0006508">
    <property type="term" value="P:proteolysis"/>
    <property type="evidence" value="ECO:0007669"/>
    <property type="project" value="UniProtKB-KW"/>
</dbReference>
<dbReference type="GO" id="GO:0008236">
    <property type="term" value="F:serine-type peptidase activity"/>
    <property type="evidence" value="ECO:0007669"/>
    <property type="project" value="UniProtKB-KW"/>
</dbReference>
<evidence type="ECO:0000256" key="1">
    <source>
        <dbReference type="ARBA" id="ARBA00001092"/>
    </source>
</evidence>
<proteinExistence type="inferred from homology"/>
<dbReference type="Pfam" id="PF03575">
    <property type="entry name" value="Peptidase_S51"/>
    <property type="match status" value="1"/>
</dbReference>
<feature type="region of interest" description="Disordered" evidence="9">
    <location>
        <begin position="1"/>
        <end position="66"/>
    </location>
</feature>
<dbReference type="CDD" id="cd03145">
    <property type="entry name" value="GAT1_cyanophycinase"/>
    <property type="match status" value="1"/>
</dbReference>
<dbReference type="InterPro" id="IPR011811">
    <property type="entry name" value="Peptidase_S51_cyanophycinase"/>
</dbReference>
<evidence type="ECO:0000256" key="8">
    <source>
        <dbReference type="ARBA" id="ARBA00022825"/>
    </source>
</evidence>
<dbReference type="Gene3D" id="3.40.50.880">
    <property type="match status" value="1"/>
</dbReference>
<dbReference type="PANTHER" id="PTHR36175:SF1">
    <property type="entry name" value="CYANOPHYCINASE"/>
    <property type="match status" value="1"/>
</dbReference>
<comment type="catalytic activity">
    <reaction evidence="1">
        <text>[L-4-(L-arginin-2-N-yl)aspartate](n) + H2O = [L-4-(L-arginin-2-N-yl)aspartate](n-1) + L-4-(L-arginin-2-N-yl)aspartate</text>
        <dbReference type="Rhea" id="RHEA:12845"/>
        <dbReference type="Rhea" id="RHEA-COMP:13728"/>
        <dbReference type="Rhea" id="RHEA-COMP:13734"/>
        <dbReference type="ChEBI" id="CHEBI:15377"/>
        <dbReference type="ChEBI" id="CHEBI:137986"/>
        <dbReference type="ChEBI" id="CHEBI:137991"/>
        <dbReference type="EC" id="3.4.15.6"/>
    </reaction>
</comment>
<protein>
    <recommendedName>
        <fullName evidence="5">Cyanophycinase</fullName>
        <ecNumber evidence="4">3.4.15.6</ecNumber>
    </recommendedName>
</protein>
<keyword evidence="8" id="KW-0720">Serine protease</keyword>
<comment type="similarity">
    <text evidence="3">Belongs to the peptidase S51 family.</text>
</comment>
<evidence type="ECO:0000256" key="3">
    <source>
        <dbReference type="ARBA" id="ARBA00006534"/>
    </source>
</evidence>
<sequence>MQGAFHLLSPTLSYMPTKKKNSAPKQDPLKGHRDTCPTPKGMLLAVGGHENKGETPERGSNQDKNRNFAPEAILRRFCEELKGNDPLVLVLPIASTEPKEAAEDYLEVFPRLGIKRVQVLDVREREDASSEATLDLINEATGFYFTGGDQLRLTGLLGGTKMLIRLKERYTYDEILIGGTSAGASALSTPMIYQGLNDAGFRKGEISITTGLQFMHDVAIDTHFIARGRIARMAQIIATNPSCLGLGLEEDTAILVRNGYDVEVIGSGLVTILEADECTRNNIYEINPDTPFTIRDLRLHFLSAGENYQLPIPPELHL</sequence>
<dbReference type="PANTHER" id="PTHR36175">
    <property type="entry name" value="CYANOPHYCINASE"/>
    <property type="match status" value="1"/>
</dbReference>
<keyword evidence="7" id="KW-0378">Hydrolase</keyword>
<feature type="compositionally biased region" description="Basic and acidic residues" evidence="9">
    <location>
        <begin position="49"/>
        <end position="66"/>
    </location>
</feature>
<dbReference type="AlphaFoldDB" id="A0A1W1VPC0"/>
<accession>A0A1W1VPC0</accession>
<dbReference type="EC" id="3.4.15.6" evidence="4"/>
<organism evidence="10 11">
    <name type="scientific">Hymenobacter roseosalivarius DSM 11622</name>
    <dbReference type="NCBI Taxonomy" id="645990"/>
    <lineage>
        <taxon>Bacteria</taxon>
        <taxon>Pseudomonadati</taxon>
        <taxon>Bacteroidota</taxon>
        <taxon>Cytophagia</taxon>
        <taxon>Cytophagales</taxon>
        <taxon>Hymenobacteraceae</taxon>
        <taxon>Hymenobacter</taxon>
    </lineage>
</organism>
<dbReference type="InterPro" id="IPR005320">
    <property type="entry name" value="Peptidase_S51"/>
</dbReference>
<evidence type="ECO:0000313" key="11">
    <source>
        <dbReference type="Proteomes" id="UP000192266"/>
    </source>
</evidence>
<keyword evidence="11" id="KW-1185">Reference proteome</keyword>
<evidence type="ECO:0000256" key="4">
    <source>
        <dbReference type="ARBA" id="ARBA00013115"/>
    </source>
</evidence>
<dbReference type="SUPFAM" id="SSF52317">
    <property type="entry name" value="Class I glutamine amidotransferase-like"/>
    <property type="match status" value="1"/>
</dbReference>
<evidence type="ECO:0000313" key="10">
    <source>
        <dbReference type="EMBL" id="SMB95225.1"/>
    </source>
</evidence>
<evidence type="ECO:0000256" key="7">
    <source>
        <dbReference type="ARBA" id="ARBA00022801"/>
    </source>
</evidence>
<dbReference type="InterPro" id="IPR029062">
    <property type="entry name" value="Class_I_gatase-like"/>
</dbReference>
<reference evidence="10 11" key="1">
    <citation type="submission" date="2017-04" db="EMBL/GenBank/DDBJ databases">
        <authorList>
            <person name="Afonso C.L."/>
            <person name="Miller P.J."/>
            <person name="Scott M.A."/>
            <person name="Spackman E."/>
            <person name="Goraichik I."/>
            <person name="Dimitrov K.M."/>
            <person name="Suarez D.L."/>
            <person name="Swayne D.E."/>
        </authorList>
    </citation>
    <scope>NUCLEOTIDE SEQUENCE [LARGE SCALE GENOMIC DNA]</scope>
    <source>
        <strain evidence="10 11">DSM 11622</strain>
    </source>
</reference>
<name>A0A1W1VPC0_9BACT</name>
<evidence type="ECO:0000256" key="5">
    <source>
        <dbReference type="ARBA" id="ARBA00015719"/>
    </source>
</evidence>
<dbReference type="STRING" id="645990.SAMN00120144_1891"/>
<evidence type="ECO:0000256" key="2">
    <source>
        <dbReference type="ARBA" id="ARBA00002039"/>
    </source>
</evidence>
<dbReference type="Proteomes" id="UP000192266">
    <property type="component" value="Unassembled WGS sequence"/>
</dbReference>
<dbReference type="EMBL" id="FWWW01000068">
    <property type="protein sequence ID" value="SMB95225.1"/>
    <property type="molecule type" value="Genomic_DNA"/>
</dbReference>
<dbReference type="GO" id="GO:0008241">
    <property type="term" value="F:peptidyl-dipeptidase activity"/>
    <property type="evidence" value="ECO:0007669"/>
    <property type="project" value="UniProtKB-EC"/>
</dbReference>
<keyword evidence="6" id="KW-0645">Protease</keyword>